<reference evidence="4 5" key="1">
    <citation type="submission" date="2022-12" db="EMBL/GenBank/DDBJ databases">
        <title>Metagenome assembled genome from gulf of manar.</title>
        <authorList>
            <person name="Kohli P."/>
            <person name="Pk S."/>
            <person name="Venkata Ramana C."/>
            <person name="Sasikala C."/>
        </authorList>
    </citation>
    <scope>NUCLEOTIDE SEQUENCE [LARGE SCALE GENOMIC DNA]</scope>
    <source>
        <strain evidence="4">JB008</strain>
    </source>
</reference>
<dbReference type="PANTHER" id="PTHR43155:SF2">
    <property type="entry name" value="CYCLIC DI-GMP PHOSPHODIESTERASE PA4108"/>
    <property type="match status" value="1"/>
</dbReference>
<dbReference type="SUPFAM" id="SSF55781">
    <property type="entry name" value="GAF domain-like"/>
    <property type="match status" value="1"/>
</dbReference>
<dbReference type="EMBL" id="JAQQAL010000040">
    <property type="protein sequence ID" value="MDC7228121.1"/>
    <property type="molecule type" value="Genomic_DNA"/>
</dbReference>
<dbReference type="AlphaFoldDB" id="A0AAJ1MLP4"/>
<dbReference type="InterPro" id="IPR029151">
    <property type="entry name" value="Sensor-like_sf"/>
</dbReference>
<dbReference type="PROSITE" id="PS51832">
    <property type="entry name" value="HD_GYP"/>
    <property type="match status" value="1"/>
</dbReference>
<dbReference type="SMART" id="SM00065">
    <property type="entry name" value="GAF"/>
    <property type="match status" value="1"/>
</dbReference>
<keyword evidence="1" id="KW-1133">Transmembrane helix</keyword>
<gene>
    <name evidence="4" type="ORF">PQJ61_15260</name>
</gene>
<dbReference type="Gene3D" id="3.30.450.40">
    <property type="match status" value="1"/>
</dbReference>
<dbReference type="CDD" id="cd00077">
    <property type="entry name" value="HDc"/>
    <property type="match status" value="1"/>
</dbReference>
<dbReference type="Proteomes" id="UP001221217">
    <property type="component" value="Unassembled WGS sequence"/>
</dbReference>
<dbReference type="PROSITE" id="PS50885">
    <property type="entry name" value="HAMP"/>
    <property type="match status" value="1"/>
</dbReference>
<dbReference type="Gene3D" id="6.10.340.10">
    <property type="match status" value="1"/>
</dbReference>
<evidence type="ECO:0000313" key="5">
    <source>
        <dbReference type="Proteomes" id="UP001221217"/>
    </source>
</evidence>
<dbReference type="Pfam" id="PF13487">
    <property type="entry name" value="HD_5"/>
    <property type="match status" value="1"/>
</dbReference>
<dbReference type="InterPro" id="IPR003018">
    <property type="entry name" value="GAF"/>
</dbReference>
<keyword evidence="1" id="KW-0812">Transmembrane</keyword>
<evidence type="ECO:0000313" key="4">
    <source>
        <dbReference type="EMBL" id="MDC7228121.1"/>
    </source>
</evidence>
<dbReference type="SUPFAM" id="SSF109604">
    <property type="entry name" value="HD-domain/PDEase-like"/>
    <property type="match status" value="2"/>
</dbReference>
<dbReference type="GO" id="GO:0007165">
    <property type="term" value="P:signal transduction"/>
    <property type="evidence" value="ECO:0007669"/>
    <property type="project" value="InterPro"/>
</dbReference>
<evidence type="ECO:0000259" key="3">
    <source>
        <dbReference type="PROSITE" id="PS51832"/>
    </source>
</evidence>
<dbReference type="SMART" id="SM00471">
    <property type="entry name" value="HDc"/>
    <property type="match status" value="1"/>
</dbReference>
<dbReference type="InterPro" id="IPR003660">
    <property type="entry name" value="HAMP_dom"/>
</dbReference>
<evidence type="ECO:0000256" key="1">
    <source>
        <dbReference type="SAM" id="Phobius"/>
    </source>
</evidence>
<dbReference type="GO" id="GO:0016020">
    <property type="term" value="C:membrane"/>
    <property type="evidence" value="ECO:0007669"/>
    <property type="project" value="InterPro"/>
</dbReference>
<dbReference type="InterPro" id="IPR003607">
    <property type="entry name" value="HD/PDEase_dom"/>
</dbReference>
<name>A0AAJ1MLP4_9SPIO</name>
<comment type="caution">
    <text evidence="4">The sequence shown here is derived from an EMBL/GenBank/DDBJ whole genome shotgun (WGS) entry which is preliminary data.</text>
</comment>
<accession>A0AAJ1MLP4</accession>
<dbReference type="SUPFAM" id="SSF103190">
    <property type="entry name" value="Sensory domain-like"/>
    <property type="match status" value="1"/>
</dbReference>
<feature type="domain" description="HD-GYP" evidence="3">
    <location>
        <begin position="789"/>
        <end position="1002"/>
    </location>
</feature>
<feature type="transmembrane region" description="Helical" evidence="1">
    <location>
        <begin position="357"/>
        <end position="379"/>
    </location>
</feature>
<dbReference type="InterPro" id="IPR029016">
    <property type="entry name" value="GAF-like_dom_sf"/>
</dbReference>
<feature type="transmembrane region" description="Helical" evidence="1">
    <location>
        <begin position="20"/>
        <end position="44"/>
    </location>
</feature>
<dbReference type="Gene3D" id="1.10.3210.10">
    <property type="entry name" value="Hypothetical protein af1432"/>
    <property type="match status" value="2"/>
</dbReference>
<sequence>MKKFIKRFLMNSFSKFHIKFQISLLVLIFILLSISTITTLFAVLSINKNVSTQKAEQLFAETGHSIEMKLNNQFEKAIQLAGLMAVVPDFESEPIGNGLDYPGIPFIIEALDGNSYFYSIYSGSVYGNFFQIIKTSGSSQIISTHNAPGGTAYIQRSINTSSGERLEYWTYLDKELQIIDSEINRSPEYRPEQRPWFISAVENSGNTIMTPPYIFNSLKKPGITAAEALDEKTVIGIDITLADLKAFVDSINISPNTAILLLDENSKVLAANPVMSLWFENRETILSPLENMKPAERAFITGTSGANEYSRELKKLLANNLLWSTPWVTPGQQHYSLIITAPASDFLQHQKIIQRRIIIIAAIIFVLVLPLVIFASMYLSRFLEHLAEDAERIQHFNFDGDIEEHSLIIEFEELAEAFRIMKKAIAAKTRALEWALAKLERIIELGIAMSVEQNPDKLVDMILRGAKEISGADGGSLYLRGENEILEFKIVLNDSLGFAQGGVEPQPITMPPVQLYTKKNEANFHNVVSAAFHRAETIVVDDAYKDPVYDFSGTKKFDKLNGYRSISFLTVPLKLQGSDIIGALQLINCKSEEDGSIIPFSKDIQSFIEALSSLAAAILYNRNLLDSQDALFESLIQLTASAIDTKSPYTGGHCARVPVLAAMLADEAEKADNGPLKSFRFNSAIERKAFQVGAWLHDAGKMTTPEFVVDKAVKLETIHNRIHEVRTRFEVLLRDARLREKDELLTGADPYKAAEKLKNEEAQLHSDFEFIARCNNGEEIFSPEYKERLLRISRKEWLSHFNHTIGLSRDEAEHIEKPFIMGETIAEKLLSDKAFHIIPDKQEINKKYRERGFILPETDYLYNRGEIYNLMISTGTLTKEERFKINEHIMQTILMLEELPFPAGMSNIPEFVGAHHETLTGTGYPRGLKGEQLSIPSRIMTIADIFEALTAADRPYKAANTLSEAVEILYNYSCAGQIDSDLFKLFLSSGSYLKYAEKFLSPKQIDHVDIAKYLS</sequence>
<dbReference type="InterPro" id="IPR037522">
    <property type="entry name" value="HD_GYP_dom"/>
</dbReference>
<evidence type="ECO:0000259" key="2">
    <source>
        <dbReference type="PROSITE" id="PS50885"/>
    </source>
</evidence>
<organism evidence="4 5">
    <name type="scientific">Candidatus Thalassospirochaeta sargassi</name>
    <dbReference type="NCBI Taxonomy" id="3119039"/>
    <lineage>
        <taxon>Bacteria</taxon>
        <taxon>Pseudomonadati</taxon>
        <taxon>Spirochaetota</taxon>
        <taxon>Spirochaetia</taxon>
        <taxon>Spirochaetales</taxon>
        <taxon>Spirochaetaceae</taxon>
        <taxon>Candidatus Thalassospirochaeta</taxon>
    </lineage>
</organism>
<proteinExistence type="predicted"/>
<dbReference type="Pfam" id="PF01590">
    <property type="entry name" value="GAF"/>
    <property type="match status" value="1"/>
</dbReference>
<feature type="domain" description="HAMP" evidence="2">
    <location>
        <begin position="377"/>
        <end position="430"/>
    </location>
</feature>
<protein>
    <submittedName>
        <fullName evidence="4">GAF domain-containing protein</fullName>
    </submittedName>
</protein>
<dbReference type="Gene3D" id="3.30.450.20">
    <property type="entry name" value="PAS domain"/>
    <property type="match status" value="2"/>
</dbReference>
<keyword evidence="1" id="KW-0472">Membrane</keyword>
<dbReference type="PANTHER" id="PTHR43155">
    <property type="entry name" value="CYCLIC DI-GMP PHOSPHODIESTERASE PA4108-RELATED"/>
    <property type="match status" value="1"/>
</dbReference>